<evidence type="ECO:0000313" key="1">
    <source>
        <dbReference type="EMBL" id="KAF7727603.1"/>
    </source>
</evidence>
<reference evidence="1" key="1">
    <citation type="submission" date="2020-01" db="EMBL/GenBank/DDBJ databases">
        <title>Genome Sequencing of Three Apophysomyces-Like Fungal Strains Confirms a Novel Fungal Genus in the Mucoromycota with divergent Burkholderia-like Endosymbiotic Bacteria.</title>
        <authorList>
            <person name="Stajich J.E."/>
            <person name="Macias A.M."/>
            <person name="Carter-House D."/>
            <person name="Lovett B."/>
            <person name="Kasson L.R."/>
            <person name="Berry K."/>
            <person name="Grigoriev I."/>
            <person name="Chang Y."/>
            <person name="Spatafora J."/>
            <person name="Kasson M.T."/>
        </authorList>
    </citation>
    <scope>NUCLEOTIDE SEQUENCE</scope>
    <source>
        <strain evidence="1">NRRL A-21654</strain>
    </source>
</reference>
<protein>
    <submittedName>
        <fullName evidence="1">Uncharacterized protein</fullName>
    </submittedName>
</protein>
<dbReference type="EMBL" id="JABAYA010000053">
    <property type="protein sequence ID" value="KAF7727603.1"/>
    <property type="molecule type" value="Genomic_DNA"/>
</dbReference>
<evidence type="ECO:0000313" key="2">
    <source>
        <dbReference type="Proteomes" id="UP000605846"/>
    </source>
</evidence>
<name>A0A8H7ER13_9FUNG</name>
<keyword evidence="2" id="KW-1185">Reference proteome</keyword>
<accession>A0A8H7ER13</accession>
<proteinExistence type="predicted"/>
<sequence length="81" mass="9296">MTWRCKHGGLKDTTRCTICMDASNTGWEFIFKADTDIQTSRGETTIRNHAIAPAEEDVYKYDMYVVLKTMDKYLDFQSACG</sequence>
<gene>
    <name evidence="1" type="ORF">EC973_007364</name>
</gene>
<dbReference type="Proteomes" id="UP000605846">
    <property type="component" value="Unassembled WGS sequence"/>
</dbReference>
<dbReference type="AlphaFoldDB" id="A0A8H7ER13"/>
<comment type="caution">
    <text evidence="1">The sequence shown here is derived from an EMBL/GenBank/DDBJ whole genome shotgun (WGS) entry which is preliminary data.</text>
</comment>
<organism evidence="1 2">
    <name type="scientific">Apophysomyces ossiformis</name>
    <dbReference type="NCBI Taxonomy" id="679940"/>
    <lineage>
        <taxon>Eukaryota</taxon>
        <taxon>Fungi</taxon>
        <taxon>Fungi incertae sedis</taxon>
        <taxon>Mucoromycota</taxon>
        <taxon>Mucoromycotina</taxon>
        <taxon>Mucoromycetes</taxon>
        <taxon>Mucorales</taxon>
        <taxon>Mucorineae</taxon>
        <taxon>Mucoraceae</taxon>
        <taxon>Apophysomyces</taxon>
    </lineage>
</organism>